<dbReference type="InterPro" id="IPR004143">
    <property type="entry name" value="BPL_LPL_catalytic"/>
</dbReference>
<dbReference type="InterPro" id="IPR045864">
    <property type="entry name" value="aa-tRNA-synth_II/BPL/LPL"/>
</dbReference>
<evidence type="ECO:0000256" key="2">
    <source>
        <dbReference type="ARBA" id="ARBA00023267"/>
    </source>
</evidence>
<dbReference type="Proteomes" id="UP001523401">
    <property type="component" value="Unassembled WGS sequence"/>
</dbReference>
<evidence type="ECO:0000259" key="5">
    <source>
        <dbReference type="PROSITE" id="PS51733"/>
    </source>
</evidence>
<dbReference type="Pfam" id="PF02237">
    <property type="entry name" value="BPL_C"/>
    <property type="match status" value="1"/>
</dbReference>
<dbReference type="RefSeq" id="WP_252848972.1">
    <property type="nucleotide sequence ID" value="NZ_BAPW01000023.1"/>
</dbReference>
<dbReference type="InterPro" id="IPR003142">
    <property type="entry name" value="BPL_C"/>
</dbReference>
<proteinExistence type="predicted"/>
<dbReference type="NCBIfam" id="TIGR00121">
    <property type="entry name" value="birA_ligase"/>
    <property type="match status" value="1"/>
</dbReference>
<evidence type="ECO:0000256" key="1">
    <source>
        <dbReference type="ARBA" id="ARBA00022598"/>
    </source>
</evidence>
<comment type="caution">
    <text evidence="6">The sequence shown here is derived from an EMBL/GenBank/DDBJ whole genome shotgun (WGS) entry which is preliminary data.</text>
</comment>
<dbReference type="EC" id="6.3.4.15" evidence="3"/>
<keyword evidence="2" id="KW-0092">Biotin</keyword>
<protein>
    <recommendedName>
        <fullName evidence="3">biotin--[biotin carboxyl-carrier protein] ligase</fullName>
        <ecNumber evidence="3">6.3.4.15</ecNumber>
    </recommendedName>
</protein>
<dbReference type="PANTHER" id="PTHR12835">
    <property type="entry name" value="BIOTIN PROTEIN LIGASE"/>
    <property type="match status" value="1"/>
</dbReference>
<dbReference type="CDD" id="cd16442">
    <property type="entry name" value="BPL"/>
    <property type="match status" value="1"/>
</dbReference>
<dbReference type="Gene3D" id="3.30.930.10">
    <property type="entry name" value="Bira Bifunctional Protein, Domain 2"/>
    <property type="match status" value="1"/>
</dbReference>
<dbReference type="Gene3D" id="2.30.30.100">
    <property type="match status" value="1"/>
</dbReference>
<comment type="catalytic activity">
    <reaction evidence="4">
        <text>biotin + L-lysyl-[protein] + ATP = N(6)-biotinyl-L-lysyl-[protein] + AMP + diphosphate + H(+)</text>
        <dbReference type="Rhea" id="RHEA:11756"/>
        <dbReference type="Rhea" id="RHEA-COMP:9752"/>
        <dbReference type="Rhea" id="RHEA-COMP:10505"/>
        <dbReference type="ChEBI" id="CHEBI:15378"/>
        <dbReference type="ChEBI" id="CHEBI:29969"/>
        <dbReference type="ChEBI" id="CHEBI:30616"/>
        <dbReference type="ChEBI" id="CHEBI:33019"/>
        <dbReference type="ChEBI" id="CHEBI:57586"/>
        <dbReference type="ChEBI" id="CHEBI:83144"/>
        <dbReference type="ChEBI" id="CHEBI:456215"/>
        <dbReference type="EC" id="6.3.4.15"/>
    </reaction>
</comment>
<gene>
    <name evidence="6" type="ORF">NF685_06040</name>
</gene>
<dbReference type="InterPro" id="IPR004408">
    <property type="entry name" value="Biotin_CoA_COase_ligase"/>
</dbReference>
<evidence type="ECO:0000313" key="7">
    <source>
        <dbReference type="Proteomes" id="UP001523401"/>
    </source>
</evidence>
<dbReference type="PROSITE" id="PS51733">
    <property type="entry name" value="BPL_LPL_CATALYTIC"/>
    <property type="match status" value="1"/>
</dbReference>
<dbReference type="SUPFAM" id="SSF55681">
    <property type="entry name" value="Class II aaRS and biotin synthetases"/>
    <property type="match status" value="1"/>
</dbReference>
<dbReference type="GO" id="GO:0004077">
    <property type="term" value="F:biotin--[biotin carboxyl-carrier protein] ligase activity"/>
    <property type="evidence" value="ECO:0007669"/>
    <property type="project" value="UniProtKB-EC"/>
</dbReference>
<feature type="domain" description="BPL/LPL catalytic" evidence="5">
    <location>
        <begin position="10"/>
        <end position="181"/>
    </location>
</feature>
<evidence type="ECO:0000256" key="3">
    <source>
        <dbReference type="ARBA" id="ARBA00024227"/>
    </source>
</evidence>
<name>A0ABT1CFR4_9PROT</name>
<evidence type="ECO:0000256" key="4">
    <source>
        <dbReference type="ARBA" id="ARBA00047846"/>
    </source>
</evidence>
<keyword evidence="1 6" id="KW-0436">Ligase</keyword>
<accession>A0ABT1CFR4</accession>
<reference evidence="6 7" key="1">
    <citation type="submission" date="2022-06" db="EMBL/GenBank/DDBJ databases">
        <title>Whole-genome of Asaia lannensis strain LMG 27011T.</title>
        <authorList>
            <person name="Sombolestani A."/>
        </authorList>
    </citation>
    <scope>NUCLEOTIDE SEQUENCE [LARGE SCALE GENOMIC DNA]</scope>
    <source>
        <strain evidence="6 7">NBRC 102526</strain>
    </source>
</reference>
<dbReference type="PANTHER" id="PTHR12835:SF5">
    <property type="entry name" value="BIOTIN--PROTEIN LIGASE"/>
    <property type="match status" value="1"/>
</dbReference>
<keyword evidence="7" id="KW-1185">Reference proteome</keyword>
<sequence>MSFQTGFRWTLECHELLGSTSDFCKIAADEGAPHGMAVLAFRQTAGRGTRGRQWDAPEGNLSFSFICRDAHCDALVEIMPFLLAVALHDALASCVINAPLRIKWPNDITAHGAKLAGVLIERGGAGESSWIVTGIGVNIRSAPMITGRKTVALVTLGAQIDAPSLARLILDQVGLWLGRWKRDGFAPLRQAWLDRAHEPGSRLAVQRGENYIEGFFAGLDERGRLLLQTDLNEVQTFAAGDILLLG</sequence>
<evidence type="ECO:0000313" key="6">
    <source>
        <dbReference type="EMBL" id="MCO6159591.1"/>
    </source>
</evidence>
<dbReference type="Pfam" id="PF03099">
    <property type="entry name" value="BPL_LplA_LipB"/>
    <property type="match status" value="1"/>
</dbReference>
<dbReference type="EMBL" id="JAMXQU010000003">
    <property type="protein sequence ID" value="MCO6159591.1"/>
    <property type="molecule type" value="Genomic_DNA"/>
</dbReference>
<organism evidence="6 7">
    <name type="scientific">Asaia lannensis NBRC 102526</name>
    <dbReference type="NCBI Taxonomy" id="1307926"/>
    <lineage>
        <taxon>Bacteria</taxon>
        <taxon>Pseudomonadati</taxon>
        <taxon>Pseudomonadota</taxon>
        <taxon>Alphaproteobacteria</taxon>
        <taxon>Acetobacterales</taxon>
        <taxon>Acetobacteraceae</taxon>
        <taxon>Asaia</taxon>
    </lineage>
</organism>